<protein>
    <submittedName>
        <fullName evidence="1">Uncharacterized protein</fullName>
    </submittedName>
</protein>
<dbReference type="Proteomes" id="UP000006329">
    <property type="component" value="Unassembled WGS sequence"/>
</dbReference>
<reference evidence="1" key="1">
    <citation type="submission" date="2012-10" db="EMBL/GenBank/DDBJ databases">
        <authorList>
            <person name="Harkins D.M."/>
            <person name="Durkin A.S."/>
            <person name="Brinkac L.M."/>
            <person name="Haft D.H."/>
            <person name="Selengut J.D."/>
            <person name="Sanka R."/>
            <person name="DePew J."/>
            <person name="Purushe J."/>
            <person name="Matthias M.A."/>
            <person name="Vinetz J.M."/>
            <person name="Sutton G.G."/>
            <person name="Nierman W.C."/>
            <person name="Fouts D.E."/>
        </authorList>
    </citation>
    <scope>NUCLEOTIDE SEQUENCE [LARGE SCALE GENOMIC DNA]</scope>
    <source>
        <strain evidence="1">MOR084</strain>
    </source>
</reference>
<dbReference type="EMBL" id="AHON02000063">
    <property type="protein sequence ID" value="EKO32659.1"/>
    <property type="molecule type" value="Genomic_DNA"/>
</dbReference>
<keyword evidence="2" id="KW-1185">Reference proteome</keyword>
<accession>A0A0E2BBE0</accession>
<sequence length="39" mass="4497">MVRSNQNPTLRRLVDLLTNSNLTDDQIRALEKIVSGMKR</sequence>
<dbReference type="AlphaFoldDB" id="A0A0E2BBE0"/>
<evidence type="ECO:0000313" key="2">
    <source>
        <dbReference type="Proteomes" id="UP000006329"/>
    </source>
</evidence>
<comment type="caution">
    <text evidence="1">The sequence shown here is derived from an EMBL/GenBank/DDBJ whole genome shotgun (WGS) entry which is preliminary data.</text>
</comment>
<name>A0A0E2BBE0_9LEPT</name>
<gene>
    <name evidence="1" type="ORF">LEP1GSC179_3022</name>
</gene>
<organism evidence="1 2">
    <name type="scientific">Leptospira santarosai str. MOR084</name>
    <dbReference type="NCBI Taxonomy" id="1049984"/>
    <lineage>
        <taxon>Bacteria</taxon>
        <taxon>Pseudomonadati</taxon>
        <taxon>Spirochaetota</taxon>
        <taxon>Spirochaetia</taxon>
        <taxon>Leptospirales</taxon>
        <taxon>Leptospiraceae</taxon>
        <taxon>Leptospira</taxon>
    </lineage>
</organism>
<evidence type="ECO:0000313" key="1">
    <source>
        <dbReference type="EMBL" id="EKO32659.1"/>
    </source>
</evidence>
<proteinExistence type="predicted"/>